<evidence type="ECO:0000313" key="3">
    <source>
        <dbReference type="EMBL" id="MQY26124.1"/>
    </source>
</evidence>
<feature type="transmembrane region" description="Helical" evidence="2">
    <location>
        <begin position="119"/>
        <end position="139"/>
    </location>
</feature>
<sequence length="461" mass="44370">MTTPSASTGTGAAPSTRPPFIAESGARRTAAWLPLLAAAAAGPMAGIEIVLLGKALGGRAGLPGAVVGYIAATAAVLAASAILLARRRLPPPGRGAGVLALLAGVGLVLAGAIPVVPALLAGILLAGVVTGPLLVAARVRGGARAFRIAMSAGALAGAAVAAAVTERPGAGLLVAGVVAALAGSVLAVRDPSTTAAPPTTAELGAPEAVVSGEAEAPALAATSSTGVVDSPGPDAAESLAAGARSRSSEYAPIPAAAGSHSAESTVGRTAPAVAEARPAGAEIIRAAAGFAVGATVLPALHLLLFRWTVLDADQPPYLAVALIPVMLVALLPGARRTAAAPLLVLAAGGPILVATGPGPWQATIGIAVTGTAAVRALTLRDSEPNSVAVGTRATKYVVALLVPPVAAAVGLGLAIGLRHLWGDGTALTLLALPVLAAALLVTRPGITRPAPAPETVSEGGA</sequence>
<feature type="transmembrane region" description="Helical" evidence="2">
    <location>
        <begin position="424"/>
        <end position="441"/>
    </location>
</feature>
<organism evidence="3 4">
    <name type="scientific">Nocardia aurantia</name>
    <dbReference type="NCBI Taxonomy" id="2585199"/>
    <lineage>
        <taxon>Bacteria</taxon>
        <taxon>Bacillati</taxon>
        <taxon>Actinomycetota</taxon>
        <taxon>Actinomycetes</taxon>
        <taxon>Mycobacteriales</taxon>
        <taxon>Nocardiaceae</taxon>
        <taxon>Nocardia</taxon>
    </lineage>
</organism>
<gene>
    <name evidence="3" type="ORF">NRB56_16850</name>
</gene>
<feature type="transmembrane region" description="Helical" evidence="2">
    <location>
        <begin position="64"/>
        <end position="84"/>
    </location>
</feature>
<reference evidence="3 4" key="1">
    <citation type="submission" date="2019-10" db="EMBL/GenBank/DDBJ databases">
        <title>Nocardia macrotermitis sp. nov. and Nocardia aurantia sp. nov., isolated from the gut of fungus growing-termite Macrotermes natalensis.</title>
        <authorList>
            <person name="Benndorf R."/>
            <person name="Schwitalla J."/>
            <person name="Martin K."/>
            <person name="De Beer W."/>
            <person name="Kaster A.-K."/>
            <person name="Vollmers J."/>
            <person name="Poulsen M."/>
            <person name="Beemelmanns C."/>
        </authorList>
    </citation>
    <scope>NUCLEOTIDE SEQUENCE [LARGE SCALE GENOMIC DNA]</scope>
    <source>
        <strain evidence="3 4">RB56</strain>
    </source>
</reference>
<keyword evidence="2" id="KW-0472">Membrane</keyword>
<feature type="transmembrane region" description="Helical" evidence="2">
    <location>
        <begin position="146"/>
        <end position="164"/>
    </location>
</feature>
<evidence type="ECO:0000256" key="2">
    <source>
        <dbReference type="SAM" id="Phobius"/>
    </source>
</evidence>
<dbReference type="OrthoDB" id="9429785at2"/>
<keyword evidence="2" id="KW-1133">Transmembrane helix</keyword>
<dbReference type="RefSeq" id="WP_153340046.1">
    <property type="nucleotide sequence ID" value="NZ_WEGI01000003.1"/>
</dbReference>
<evidence type="ECO:0000313" key="4">
    <source>
        <dbReference type="Proteomes" id="UP000431401"/>
    </source>
</evidence>
<feature type="transmembrane region" description="Helical" evidence="2">
    <location>
        <begin position="170"/>
        <end position="188"/>
    </location>
</feature>
<feature type="transmembrane region" description="Helical" evidence="2">
    <location>
        <begin position="30"/>
        <end position="52"/>
    </location>
</feature>
<feature type="transmembrane region" description="Helical" evidence="2">
    <location>
        <begin position="397"/>
        <end position="418"/>
    </location>
</feature>
<proteinExistence type="predicted"/>
<dbReference type="EMBL" id="WEGI01000003">
    <property type="protein sequence ID" value="MQY26124.1"/>
    <property type="molecule type" value="Genomic_DNA"/>
</dbReference>
<comment type="caution">
    <text evidence="3">The sequence shown here is derived from an EMBL/GenBank/DDBJ whole genome shotgun (WGS) entry which is preliminary data.</text>
</comment>
<feature type="transmembrane region" description="Helical" evidence="2">
    <location>
        <begin position="315"/>
        <end position="331"/>
    </location>
</feature>
<dbReference type="Proteomes" id="UP000431401">
    <property type="component" value="Unassembled WGS sequence"/>
</dbReference>
<protein>
    <submittedName>
        <fullName evidence="3">Uncharacterized protein</fullName>
    </submittedName>
</protein>
<dbReference type="AlphaFoldDB" id="A0A7K0DMR6"/>
<accession>A0A7K0DMR6</accession>
<name>A0A7K0DMR6_9NOCA</name>
<feature type="transmembrane region" description="Helical" evidence="2">
    <location>
        <begin position="287"/>
        <end position="309"/>
    </location>
</feature>
<feature type="region of interest" description="Disordered" evidence="1">
    <location>
        <begin position="221"/>
        <end position="241"/>
    </location>
</feature>
<evidence type="ECO:0000256" key="1">
    <source>
        <dbReference type="SAM" id="MobiDB-lite"/>
    </source>
</evidence>
<keyword evidence="4" id="KW-1185">Reference proteome</keyword>
<feature type="transmembrane region" description="Helical" evidence="2">
    <location>
        <begin position="96"/>
        <end position="113"/>
    </location>
</feature>
<keyword evidence="2" id="KW-0812">Transmembrane</keyword>